<dbReference type="EMBL" id="VOBL01000020">
    <property type="protein sequence ID" value="KAA0974163.1"/>
    <property type="molecule type" value="Genomic_DNA"/>
</dbReference>
<reference evidence="1 2" key="1">
    <citation type="submission" date="2019-07" db="EMBL/GenBank/DDBJ databases">
        <title>Analysis of the biochemical properties, biological activity and biotechnological potential of siderophores and biosurfactants produced by Antarctic psychrotolerant bacteria.</title>
        <authorList>
            <person name="Styczynski M."/>
            <person name="Krucon T."/>
            <person name="Decewicz P."/>
            <person name="Dziewit L."/>
        </authorList>
    </citation>
    <scope>NUCLEOTIDE SEQUENCE [LARGE SCALE GENOMIC DNA]</scope>
    <source>
        <strain evidence="1 2">ANT_H27</strain>
    </source>
</reference>
<comment type="caution">
    <text evidence="1">The sequence shown here is derived from an EMBL/GenBank/DDBJ whole genome shotgun (WGS) entry which is preliminary data.</text>
</comment>
<sequence>MQITIFSDPIYGLGKLPGLPVKNASEAAFYDQDMVKPALLLGDRVTLRTWRLDLMDNELLGAQKARFAVPLVGTIRGVLIRNSVDELAYYEIDKSLRRNLQLVFDLYDNGDGGLDERLIASKAVQEFAKRKIAVHRRNYEALCEPTFRPLIESGVLEELSWDPRSKASWSIPRAIMEFEDAFTVGWESMMETLDHDASGTGVMIDTGIGARLPHEVPNIEYRSTQVLKNAMDLMRLIDGLSTAPLDEVLDLRTELSAYLQPFRQFIFKYATEMDIDPNLPLAERRRQISLMWDAEVAPAIDSLKAEVQSNGFHRNLFRVAADGPEAAIGIGLGLVTATASGALGVTALAGFGVAALPSIIKAASTTIRGRTGARKQGAYFVYEAQKRLARRVTNG</sequence>
<name>A0A5B0E5M0_9MICC</name>
<dbReference type="OrthoDB" id="5141819at2"/>
<protein>
    <submittedName>
        <fullName evidence="1">Uncharacterized protein</fullName>
    </submittedName>
</protein>
<organism evidence="1 2">
    <name type="scientific">Paeniglutamicibacter gangotriensis</name>
    <dbReference type="NCBI Taxonomy" id="254787"/>
    <lineage>
        <taxon>Bacteria</taxon>
        <taxon>Bacillati</taxon>
        <taxon>Actinomycetota</taxon>
        <taxon>Actinomycetes</taxon>
        <taxon>Micrococcales</taxon>
        <taxon>Micrococcaceae</taxon>
        <taxon>Paeniglutamicibacter</taxon>
    </lineage>
</organism>
<accession>A0A5B0E5M0</accession>
<dbReference type="AlphaFoldDB" id="A0A5B0E5M0"/>
<gene>
    <name evidence="1" type="ORF">FQ154_16095</name>
</gene>
<evidence type="ECO:0000313" key="1">
    <source>
        <dbReference type="EMBL" id="KAA0974163.1"/>
    </source>
</evidence>
<dbReference type="RefSeq" id="WP_149620520.1">
    <property type="nucleotide sequence ID" value="NZ_VOBL01000020.1"/>
</dbReference>
<dbReference type="Proteomes" id="UP000323856">
    <property type="component" value="Unassembled WGS sequence"/>
</dbReference>
<proteinExistence type="predicted"/>
<evidence type="ECO:0000313" key="2">
    <source>
        <dbReference type="Proteomes" id="UP000323856"/>
    </source>
</evidence>